<name>A0A9N7USE0_PLEPL</name>
<sequence>MWRTPEKTSTWNDKENGRALADEDQRWAGNGNRGFPQRNEYIVNDPSVPRNDPVHTLKSFALLAQCRIAWLLLSDSLSLLLLLASLGGGLSVSKRSATSTWDWLNSAEQMGVNWVYPRRASLTLNTGTRCGLPFQFTRGSARQVAKSHASQPQFQSTVLAAANSPPLPLGHQSNEGDEVGEGASSV</sequence>
<organism evidence="2 3">
    <name type="scientific">Pleuronectes platessa</name>
    <name type="common">European plaice</name>
    <dbReference type="NCBI Taxonomy" id="8262"/>
    <lineage>
        <taxon>Eukaryota</taxon>
        <taxon>Metazoa</taxon>
        <taxon>Chordata</taxon>
        <taxon>Craniata</taxon>
        <taxon>Vertebrata</taxon>
        <taxon>Euteleostomi</taxon>
        <taxon>Actinopterygii</taxon>
        <taxon>Neopterygii</taxon>
        <taxon>Teleostei</taxon>
        <taxon>Neoteleostei</taxon>
        <taxon>Acanthomorphata</taxon>
        <taxon>Carangaria</taxon>
        <taxon>Pleuronectiformes</taxon>
        <taxon>Pleuronectoidei</taxon>
        <taxon>Pleuronectidae</taxon>
        <taxon>Pleuronectes</taxon>
    </lineage>
</organism>
<keyword evidence="3" id="KW-1185">Reference proteome</keyword>
<feature type="region of interest" description="Disordered" evidence="1">
    <location>
        <begin position="1"/>
        <end position="20"/>
    </location>
</feature>
<proteinExistence type="predicted"/>
<dbReference type="AlphaFoldDB" id="A0A9N7USE0"/>
<feature type="region of interest" description="Disordered" evidence="1">
    <location>
        <begin position="163"/>
        <end position="186"/>
    </location>
</feature>
<dbReference type="EMBL" id="CADEAL010001772">
    <property type="protein sequence ID" value="CAB1435421.1"/>
    <property type="molecule type" value="Genomic_DNA"/>
</dbReference>
<dbReference type="Proteomes" id="UP001153269">
    <property type="component" value="Unassembled WGS sequence"/>
</dbReference>
<evidence type="ECO:0000256" key="1">
    <source>
        <dbReference type="SAM" id="MobiDB-lite"/>
    </source>
</evidence>
<evidence type="ECO:0000313" key="3">
    <source>
        <dbReference type="Proteomes" id="UP001153269"/>
    </source>
</evidence>
<gene>
    <name evidence="2" type="ORF">PLEPLA_LOCUS23496</name>
</gene>
<reference evidence="2" key="1">
    <citation type="submission" date="2020-03" db="EMBL/GenBank/DDBJ databases">
        <authorList>
            <person name="Weist P."/>
        </authorList>
    </citation>
    <scope>NUCLEOTIDE SEQUENCE</scope>
</reference>
<evidence type="ECO:0000313" key="2">
    <source>
        <dbReference type="EMBL" id="CAB1435421.1"/>
    </source>
</evidence>
<accession>A0A9N7USE0</accession>
<comment type="caution">
    <text evidence="2">The sequence shown here is derived from an EMBL/GenBank/DDBJ whole genome shotgun (WGS) entry which is preliminary data.</text>
</comment>
<protein>
    <submittedName>
        <fullName evidence="2">Uncharacterized protein</fullName>
    </submittedName>
</protein>